<dbReference type="InterPro" id="IPR016187">
    <property type="entry name" value="CTDL_fold"/>
</dbReference>
<dbReference type="Proteomes" id="UP001501940">
    <property type="component" value="Chromosome 1"/>
</dbReference>
<dbReference type="GO" id="GO:0005615">
    <property type="term" value="C:extracellular space"/>
    <property type="evidence" value="ECO:0007669"/>
    <property type="project" value="TreeGrafter"/>
</dbReference>
<dbReference type="GO" id="GO:0001503">
    <property type="term" value="P:ossification"/>
    <property type="evidence" value="ECO:0007669"/>
    <property type="project" value="TreeGrafter"/>
</dbReference>
<dbReference type="FunFam" id="3.10.100.10:FF:000010">
    <property type="entry name" value="C-type lectin domain family 3 member A"/>
    <property type="match status" value="1"/>
</dbReference>
<dbReference type="InterPro" id="IPR051663">
    <property type="entry name" value="CLec_Tetranectin-domain"/>
</dbReference>
<dbReference type="PROSITE" id="PS00615">
    <property type="entry name" value="C_TYPE_LECTIN_1"/>
    <property type="match status" value="1"/>
</dbReference>
<evidence type="ECO:0000256" key="3">
    <source>
        <dbReference type="SAM" id="MobiDB-lite"/>
    </source>
</evidence>
<keyword evidence="2" id="KW-1015">Disulfide bond</keyword>
<dbReference type="GO" id="GO:0030246">
    <property type="term" value="F:carbohydrate binding"/>
    <property type="evidence" value="ECO:0007669"/>
    <property type="project" value="UniProtKB-KW"/>
</dbReference>
<organism evidence="5 6">
    <name type="scientific">Amphiprion ocellaris</name>
    <name type="common">Clown anemonefish</name>
    <dbReference type="NCBI Taxonomy" id="80972"/>
    <lineage>
        <taxon>Eukaryota</taxon>
        <taxon>Metazoa</taxon>
        <taxon>Chordata</taxon>
        <taxon>Craniata</taxon>
        <taxon>Vertebrata</taxon>
        <taxon>Euteleostomi</taxon>
        <taxon>Actinopterygii</taxon>
        <taxon>Neopterygii</taxon>
        <taxon>Teleostei</taxon>
        <taxon>Neoteleostei</taxon>
        <taxon>Acanthomorphata</taxon>
        <taxon>Ovalentaria</taxon>
        <taxon>Pomacentridae</taxon>
        <taxon>Amphiprion</taxon>
    </lineage>
</organism>
<dbReference type="GeneTree" id="ENSGT00950000183186"/>
<dbReference type="SUPFAM" id="SSF56436">
    <property type="entry name" value="C-type lectin-like"/>
    <property type="match status" value="1"/>
</dbReference>
<evidence type="ECO:0000313" key="6">
    <source>
        <dbReference type="Proteomes" id="UP001501940"/>
    </source>
</evidence>
<evidence type="ECO:0000313" key="5">
    <source>
        <dbReference type="Ensembl" id="ENSAOCP00000009406.2"/>
    </source>
</evidence>
<dbReference type="InterPro" id="IPR016186">
    <property type="entry name" value="C-type_lectin-like/link_sf"/>
</dbReference>
<evidence type="ECO:0000259" key="4">
    <source>
        <dbReference type="PROSITE" id="PS50041"/>
    </source>
</evidence>
<dbReference type="OMA" id="RYICEFL"/>
<keyword evidence="1" id="KW-0430">Lectin</keyword>
<dbReference type="PROSITE" id="PS50041">
    <property type="entry name" value="C_TYPE_LECTIN_2"/>
    <property type="match status" value="1"/>
</dbReference>
<dbReference type="SMART" id="SM00034">
    <property type="entry name" value="CLECT"/>
    <property type="match status" value="1"/>
</dbReference>
<protein>
    <recommendedName>
        <fullName evidence="4">C-type lectin domain-containing protein</fullName>
    </recommendedName>
</protein>
<feature type="domain" description="C-type lectin" evidence="4">
    <location>
        <begin position="132"/>
        <end position="252"/>
    </location>
</feature>
<evidence type="ECO:0000256" key="2">
    <source>
        <dbReference type="ARBA" id="ARBA00023157"/>
    </source>
</evidence>
<feature type="region of interest" description="Disordered" evidence="3">
    <location>
        <begin position="1"/>
        <end position="20"/>
    </location>
</feature>
<dbReference type="Ensembl" id="ENSAOCT00000016128.2">
    <property type="protein sequence ID" value="ENSAOCP00000009406.2"/>
    <property type="gene ID" value="ENSAOCG00000000847.2"/>
</dbReference>
<evidence type="ECO:0000256" key="1">
    <source>
        <dbReference type="ARBA" id="ARBA00022734"/>
    </source>
</evidence>
<keyword evidence="6" id="KW-1185">Reference proteome</keyword>
<dbReference type="PANTHER" id="PTHR22799">
    <property type="entry name" value="TETRANECTIN-RELATED"/>
    <property type="match status" value="1"/>
</dbReference>
<dbReference type="Pfam" id="PF00059">
    <property type="entry name" value="Lectin_C"/>
    <property type="match status" value="1"/>
</dbReference>
<reference evidence="5 6" key="1">
    <citation type="submission" date="2022-01" db="EMBL/GenBank/DDBJ databases">
        <title>A chromosome-scale genome assembly of the false clownfish, Amphiprion ocellaris.</title>
        <authorList>
            <person name="Ryu T."/>
        </authorList>
    </citation>
    <scope>NUCLEOTIDE SEQUENCE [LARGE SCALE GENOMIC DNA]</scope>
</reference>
<proteinExistence type="predicted"/>
<dbReference type="AlphaFoldDB" id="A0A3Q1BJH0"/>
<dbReference type="STRING" id="80972.ENSAOCP00000009406"/>
<dbReference type="InterPro" id="IPR018378">
    <property type="entry name" value="C-type_lectin_CS"/>
</dbReference>
<reference evidence="5" key="2">
    <citation type="submission" date="2025-08" db="UniProtKB">
        <authorList>
            <consortium name="Ensembl"/>
        </authorList>
    </citation>
    <scope>IDENTIFICATION</scope>
</reference>
<name>A0A3Q1BJH0_AMPOC</name>
<dbReference type="SUPFAM" id="SSF57944">
    <property type="entry name" value="Triple coiled coil domain of C-type lectins"/>
    <property type="match status" value="1"/>
</dbReference>
<sequence length="256" mass="28706">MFGQTQTALEPMQGEKQERNTEGPVYIELPTVLLVPLTAVQGVPLSPVLQDPLASDMGRLVLPVFLVLGLSLLHFCSSRPPRTRKAVSFRQSGDAAAEDDDVKSQLEKLWQEVNSLKEMQALQTVCLRGIKAHRKCYLTIEEPKHYHEANEDCIAQGGTLATPRDMMENNELRDYAKRSAPGSKDFWIGVADIVKEGQYVDVNSLPVSYFNWDRSKKQPTGTKKESCVALSVAAQGKWYDEVCRSLKKYICEYVIP</sequence>
<dbReference type="PANTHER" id="PTHR22799:SF2">
    <property type="entry name" value="C-TYPE LECTIN DOMAIN FAMILY 3 MEMBER A"/>
    <property type="match status" value="1"/>
</dbReference>
<reference evidence="5" key="3">
    <citation type="submission" date="2025-09" db="UniProtKB">
        <authorList>
            <consortium name="Ensembl"/>
        </authorList>
    </citation>
    <scope>IDENTIFICATION</scope>
</reference>
<accession>A0A3Q1BJH0</accession>
<dbReference type="InterPro" id="IPR001304">
    <property type="entry name" value="C-type_lectin-like"/>
</dbReference>
<dbReference type="CDD" id="cd03596">
    <property type="entry name" value="CLECT_tetranectin_like"/>
    <property type="match status" value="1"/>
</dbReference>
<dbReference type="Gene3D" id="3.10.100.10">
    <property type="entry name" value="Mannose-Binding Protein A, subunit A"/>
    <property type="match status" value="1"/>
</dbReference>